<dbReference type="Pfam" id="PF01075">
    <property type="entry name" value="Glyco_transf_9"/>
    <property type="match status" value="1"/>
</dbReference>
<evidence type="ECO:0000256" key="7">
    <source>
        <dbReference type="ARBA" id="ARBA00022985"/>
    </source>
</evidence>
<keyword evidence="6" id="KW-0808">Transferase</keyword>
<comment type="catalytic activity">
    <reaction evidence="13">
        <text>an alpha-Kdo-(2-&gt;4)-alpha-Kdo-(2-&gt;6)-lipid A + ADP-L-glycero-beta-D-manno-heptose = an L-alpha-D-Hep-(1-&gt;5)-[alpha-Kdo-(2-&gt;4)]-alpha-Kdo-(2-&gt;6)-lipid A + ADP + H(+)</text>
        <dbReference type="Rhea" id="RHEA:74067"/>
        <dbReference type="ChEBI" id="CHEBI:15378"/>
        <dbReference type="ChEBI" id="CHEBI:61506"/>
        <dbReference type="ChEBI" id="CHEBI:176431"/>
        <dbReference type="ChEBI" id="CHEBI:193068"/>
        <dbReference type="ChEBI" id="CHEBI:456216"/>
        <dbReference type="EC" id="2.4.99.23"/>
    </reaction>
</comment>
<dbReference type="InterPro" id="IPR051199">
    <property type="entry name" value="LPS_LOS_Heptosyltrfase"/>
</dbReference>
<keyword evidence="7" id="KW-0448">Lipopolysaccharide biosynthesis</keyword>
<keyword evidence="8" id="KW-0472">Membrane</keyword>
<keyword evidence="4" id="KW-0997">Cell inner membrane</keyword>
<evidence type="ECO:0000256" key="3">
    <source>
        <dbReference type="ARBA" id="ARBA00022475"/>
    </source>
</evidence>
<evidence type="ECO:0000256" key="5">
    <source>
        <dbReference type="ARBA" id="ARBA00022676"/>
    </source>
</evidence>
<dbReference type="InterPro" id="IPR011908">
    <property type="entry name" value="LipoPS_heptosylTferase-I"/>
</dbReference>
<evidence type="ECO:0000256" key="9">
    <source>
        <dbReference type="ARBA" id="ARBA00043995"/>
    </source>
</evidence>
<dbReference type="GO" id="GO:0005886">
    <property type="term" value="C:plasma membrane"/>
    <property type="evidence" value="ECO:0007669"/>
    <property type="project" value="UniProtKB-SubCell"/>
</dbReference>
<evidence type="ECO:0000256" key="4">
    <source>
        <dbReference type="ARBA" id="ARBA00022519"/>
    </source>
</evidence>
<evidence type="ECO:0000256" key="8">
    <source>
        <dbReference type="ARBA" id="ARBA00023136"/>
    </source>
</evidence>
<keyword evidence="5" id="KW-0328">Glycosyltransferase</keyword>
<proteinExistence type="inferred from homology"/>
<dbReference type="KEGG" id="cmav:ABHF33_10615"/>
<comment type="pathway">
    <text evidence="2">Bacterial outer membrane biogenesis; LPS core biosynthesis.</text>
</comment>
<evidence type="ECO:0000313" key="14">
    <source>
        <dbReference type="EMBL" id="XBL99524.1"/>
    </source>
</evidence>
<dbReference type="RefSeq" id="WP_348943944.1">
    <property type="nucleotide sequence ID" value="NZ_CP157355.1"/>
</dbReference>
<dbReference type="InterPro" id="IPR002201">
    <property type="entry name" value="Glyco_trans_9"/>
</dbReference>
<reference evidence="14" key="1">
    <citation type="submission" date="2024-05" db="EMBL/GenBank/DDBJ databases">
        <authorList>
            <person name="Yang L."/>
            <person name="Pan L."/>
        </authorList>
    </citation>
    <scope>NUCLEOTIDE SEQUENCE</scope>
    <source>
        <strain evidence="14">FCG-7</strain>
    </source>
</reference>
<dbReference type="GO" id="GO:0008713">
    <property type="term" value="F:ADP-heptose-lipopolysaccharide heptosyltransferase activity"/>
    <property type="evidence" value="ECO:0007669"/>
    <property type="project" value="TreeGrafter"/>
</dbReference>
<dbReference type="SUPFAM" id="SSF53756">
    <property type="entry name" value="UDP-Glycosyltransferase/glycogen phosphorylase"/>
    <property type="match status" value="1"/>
</dbReference>
<evidence type="ECO:0000256" key="6">
    <source>
        <dbReference type="ARBA" id="ARBA00022679"/>
    </source>
</evidence>
<accession>A0AAU7F4E3</accession>
<evidence type="ECO:0000256" key="1">
    <source>
        <dbReference type="ARBA" id="ARBA00004515"/>
    </source>
</evidence>
<dbReference type="NCBIfam" id="TIGR02193">
    <property type="entry name" value="heptsyl_trn_I"/>
    <property type="match status" value="1"/>
</dbReference>
<keyword evidence="3" id="KW-1003">Cell membrane</keyword>
<dbReference type="PANTHER" id="PTHR30160">
    <property type="entry name" value="TETRAACYLDISACCHARIDE 4'-KINASE-RELATED"/>
    <property type="match status" value="1"/>
</dbReference>
<name>A0AAU7F4E3_9NEIS</name>
<dbReference type="CDD" id="cd03789">
    <property type="entry name" value="GT9_LPS_heptosyltransferase"/>
    <property type="match status" value="1"/>
</dbReference>
<comment type="subcellular location">
    <subcellularLocation>
        <location evidence="1">Cell inner membrane</location>
        <topology evidence="1">Peripheral membrane protein</topology>
        <orientation evidence="1">Cytoplasmic side</orientation>
    </subcellularLocation>
</comment>
<evidence type="ECO:0000256" key="2">
    <source>
        <dbReference type="ARBA" id="ARBA00004713"/>
    </source>
</evidence>
<dbReference type="Gene3D" id="3.40.50.2000">
    <property type="entry name" value="Glycogen Phosphorylase B"/>
    <property type="match status" value="2"/>
</dbReference>
<dbReference type="GO" id="GO:0009244">
    <property type="term" value="P:lipopolysaccharide core region biosynthetic process"/>
    <property type="evidence" value="ECO:0007669"/>
    <property type="project" value="InterPro"/>
</dbReference>
<evidence type="ECO:0000256" key="10">
    <source>
        <dbReference type="ARBA" id="ARBA00044041"/>
    </source>
</evidence>
<comment type="similarity">
    <text evidence="9">Belongs to the glycosyltransferase 9 family.</text>
</comment>
<dbReference type="PANTHER" id="PTHR30160:SF19">
    <property type="entry name" value="LIPOPOLYSACCHARIDE HEPTOSYLTRANSFERASE 1"/>
    <property type="match status" value="1"/>
</dbReference>
<evidence type="ECO:0000256" key="12">
    <source>
        <dbReference type="ARBA" id="ARBA00044330"/>
    </source>
</evidence>
<dbReference type="EMBL" id="CP157355">
    <property type="protein sequence ID" value="XBL99524.1"/>
    <property type="molecule type" value="Genomic_DNA"/>
</dbReference>
<gene>
    <name evidence="14" type="primary">waaC</name>
    <name evidence="14" type="ORF">ABHF33_10615</name>
</gene>
<evidence type="ECO:0000256" key="13">
    <source>
        <dbReference type="ARBA" id="ARBA00049201"/>
    </source>
</evidence>
<organism evidence="14">
    <name type="scientific">Chitinibacter mangrovi</name>
    <dbReference type="NCBI Taxonomy" id="3153927"/>
    <lineage>
        <taxon>Bacteria</taxon>
        <taxon>Pseudomonadati</taxon>
        <taxon>Pseudomonadota</taxon>
        <taxon>Betaproteobacteria</taxon>
        <taxon>Neisseriales</taxon>
        <taxon>Chitinibacteraceae</taxon>
        <taxon>Chitinibacter</taxon>
    </lineage>
</organism>
<evidence type="ECO:0000256" key="11">
    <source>
        <dbReference type="ARBA" id="ARBA00044190"/>
    </source>
</evidence>
<protein>
    <recommendedName>
        <fullName evidence="11">Lipopolysaccharide heptosyltransferase 1</fullName>
        <ecNumber evidence="10">2.4.99.23</ecNumber>
    </recommendedName>
    <alternativeName>
        <fullName evidence="12">ADP-heptose:lipopolysaccharide heptosyltransferase I</fullName>
    </alternativeName>
</protein>
<dbReference type="AlphaFoldDB" id="A0AAU7F4E3"/>
<dbReference type="GO" id="GO:0005829">
    <property type="term" value="C:cytosol"/>
    <property type="evidence" value="ECO:0007669"/>
    <property type="project" value="TreeGrafter"/>
</dbReference>
<dbReference type="EC" id="2.4.99.23" evidence="10"/>
<sequence length="314" mass="34273">MQRILITKITSLGDVLFALPMLNDIRRHFPGVKIDWVVDQQCAALPAMHPALDRVIAVPLRGLKKMPLRQAAKALKDALGVLRQQRYDVVLDCHGMIKSALLSRVAHSALIIGPPDYRLGEPVARYAYHRQVSPDAALPAIDWYRQYAALALSYTVSGLPDFGLQAPHFQPDWLPAQPYVLCFHAASKAEKTWPLESWLTVLRALEGQGIAAVLPWGAPHEHEFAQRLAQALTLAKVAPALSITEMAGLMAGAERVIGVDTGMTHLAESLARPTIALYTVTNSATYHPHWNPAAFSVGGNGWVPSAEDVLALLT</sequence>